<dbReference type="GO" id="GO:0005524">
    <property type="term" value="F:ATP binding"/>
    <property type="evidence" value="ECO:0007669"/>
    <property type="project" value="UniProtKB-KW"/>
</dbReference>
<dbReference type="SMART" id="SM00382">
    <property type="entry name" value="AAA"/>
    <property type="match status" value="1"/>
</dbReference>
<dbReference type="NCBIfam" id="NF010068">
    <property type="entry name" value="PRK13548.1"/>
    <property type="match status" value="1"/>
</dbReference>
<dbReference type="AlphaFoldDB" id="A0A2W1N532"/>
<dbReference type="GO" id="GO:0016887">
    <property type="term" value="F:ATP hydrolysis activity"/>
    <property type="evidence" value="ECO:0007669"/>
    <property type="project" value="InterPro"/>
</dbReference>
<keyword evidence="4" id="KW-1278">Translocase</keyword>
<dbReference type="FunFam" id="3.40.50.300:FF:000134">
    <property type="entry name" value="Iron-enterobactin ABC transporter ATP-binding protein"/>
    <property type="match status" value="1"/>
</dbReference>
<dbReference type="InterPro" id="IPR003439">
    <property type="entry name" value="ABC_transporter-like_ATP-bd"/>
</dbReference>
<dbReference type="InterPro" id="IPR027417">
    <property type="entry name" value="P-loop_NTPase"/>
</dbReference>
<dbReference type="OrthoDB" id="9806726at2"/>
<dbReference type="SUPFAM" id="SSF52540">
    <property type="entry name" value="P-loop containing nucleoside triphosphate hydrolases"/>
    <property type="match status" value="1"/>
</dbReference>
<keyword evidence="3 7" id="KW-0067">ATP-binding</keyword>
<organism evidence="7 8">
    <name type="scientific">Putridiphycobacter roseus</name>
    <dbReference type="NCBI Taxonomy" id="2219161"/>
    <lineage>
        <taxon>Bacteria</taxon>
        <taxon>Pseudomonadati</taxon>
        <taxon>Bacteroidota</taxon>
        <taxon>Flavobacteriia</taxon>
        <taxon>Flavobacteriales</taxon>
        <taxon>Crocinitomicaceae</taxon>
        <taxon>Putridiphycobacter</taxon>
    </lineage>
</organism>
<dbReference type="PANTHER" id="PTHR42794">
    <property type="entry name" value="HEMIN IMPORT ATP-BINDING PROTEIN HMUV"/>
    <property type="match status" value="1"/>
</dbReference>
<feature type="domain" description="ABC transporter" evidence="6">
    <location>
        <begin position="2"/>
        <end position="243"/>
    </location>
</feature>
<evidence type="ECO:0000313" key="7">
    <source>
        <dbReference type="EMBL" id="PZE18710.1"/>
    </source>
</evidence>
<evidence type="ECO:0000256" key="1">
    <source>
        <dbReference type="ARBA" id="ARBA00022448"/>
    </source>
</evidence>
<dbReference type="PANTHER" id="PTHR42794:SF1">
    <property type="entry name" value="HEMIN IMPORT ATP-BINDING PROTEIN HMUV"/>
    <property type="match status" value="1"/>
</dbReference>
<evidence type="ECO:0000259" key="6">
    <source>
        <dbReference type="PROSITE" id="PS50893"/>
    </source>
</evidence>
<protein>
    <submittedName>
        <fullName evidence="7">Heme ABC transporter ATP-binding protein</fullName>
    </submittedName>
</protein>
<comment type="caution">
    <text evidence="7">The sequence shown here is derived from an EMBL/GenBank/DDBJ whole genome shotgun (WGS) entry which is preliminary data.</text>
</comment>
<reference evidence="7 8" key="1">
    <citation type="submission" date="2018-06" db="EMBL/GenBank/DDBJ databases">
        <title>The draft genome sequence of Crocinitomix sp. SM1701.</title>
        <authorList>
            <person name="Zhang X."/>
        </authorList>
    </citation>
    <scope>NUCLEOTIDE SEQUENCE [LARGE SCALE GENOMIC DNA]</scope>
    <source>
        <strain evidence="7 8">SM1701</strain>
    </source>
</reference>
<evidence type="ECO:0000256" key="2">
    <source>
        <dbReference type="ARBA" id="ARBA00022741"/>
    </source>
</evidence>
<dbReference type="Pfam" id="PF00005">
    <property type="entry name" value="ABC_tran"/>
    <property type="match status" value="1"/>
</dbReference>
<sequence>MLKVENLTYKVKDKILIDGITMHFNVGEIAIVLGANGAGKSTLLGLLSGQLKPNSGKLSLVDKLMKDFSQIELAQKRAVLSQHNVLGFPMKVSEVVLMGRYPYFESTASKKDLGICREAMSLFGVEKFADRNMLSLSGGEQQRVHFARVIAQVMDASETQQKILLLDEPLTFLDIKFQLEFMEIIQTFCKTKNVMVVGVLHDLNIALKYADRLFMLKNGQLIAQGKPANIITPKLIEMTFGIQPNIQELNGKIQLYF</sequence>
<evidence type="ECO:0000256" key="3">
    <source>
        <dbReference type="ARBA" id="ARBA00022840"/>
    </source>
</evidence>
<dbReference type="PROSITE" id="PS50893">
    <property type="entry name" value="ABC_TRANSPORTER_2"/>
    <property type="match status" value="1"/>
</dbReference>
<proteinExistence type="predicted"/>
<accession>A0A2W1N532</accession>
<dbReference type="EMBL" id="QKSB01000001">
    <property type="protein sequence ID" value="PZE18710.1"/>
    <property type="molecule type" value="Genomic_DNA"/>
</dbReference>
<dbReference type="Gene3D" id="3.40.50.300">
    <property type="entry name" value="P-loop containing nucleotide triphosphate hydrolases"/>
    <property type="match status" value="1"/>
</dbReference>
<dbReference type="Proteomes" id="UP000249248">
    <property type="component" value="Unassembled WGS sequence"/>
</dbReference>
<keyword evidence="1" id="KW-0813">Transport</keyword>
<keyword evidence="8" id="KW-1185">Reference proteome</keyword>
<dbReference type="RefSeq" id="WP_111061611.1">
    <property type="nucleotide sequence ID" value="NZ_JBHUCU010000007.1"/>
</dbReference>
<evidence type="ECO:0000256" key="5">
    <source>
        <dbReference type="ARBA" id="ARBA00037066"/>
    </source>
</evidence>
<comment type="function">
    <text evidence="5">Part of the ABC transporter complex HmuTUV involved in hemin import. Responsible for energy coupling to the transport system.</text>
</comment>
<evidence type="ECO:0000256" key="4">
    <source>
        <dbReference type="ARBA" id="ARBA00022967"/>
    </source>
</evidence>
<dbReference type="InterPro" id="IPR003593">
    <property type="entry name" value="AAA+_ATPase"/>
</dbReference>
<keyword evidence="2" id="KW-0547">Nucleotide-binding</keyword>
<gene>
    <name evidence="7" type="ORF">DNU06_02455</name>
</gene>
<dbReference type="CDD" id="cd03214">
    <property type="entry name" value="ABC_Iron-Siderophores_B12_Hemin"/>
    <property type="match status" value="1"/>
</dbReference>
<evidence type="ECO:0000313" key="8">
    <source>
        <dbReference type="Proteomes" id="UP000249248"/>
    </source>
</evidence>
<name>A0A2W1N532_9FLAO</name>